<keyword evidence="3" id="KW-0496">Mitochondrion</keyword>
<evidence type="ECO:0000313" key="7">
    <source>
        <dbReference type="EMBL" id="KAK7501103.1"/>
    </source>
</evidence>
<dbReference type="AlphaFoldDB" id="A0ABD0LPF7"/>
<proteinExistence type="predicted"/>
<dbReference type="Pfam" id="PF20180">
    <property type="entry name" value="UQCC2_CBP6"/>
    <property type="match status" value="1"/>
</dbReference>
<dbReference type="EMBL" id="JACVVK020000033">
    <property type="protein sequence ID" value="KAK7501103.1"/>
    <property type="molecule type" value="Genomic_DNA"/>
</dbReference>
<evidence type="ECO:0000256" key="4">
    <source>
        <dbReference type="ARBA" id="ARBA00023271"/>
    </source>
</evidence>
<gene>
    <name evidence="7" type="ORF">BaRGS_00007588</name>
</gene>
<keyword evidence="8" id="KW-1185">Reference proteome</keyword>
<keyword evidence="2" id="KW-0809">Transit peptide</keyword>
<comment type="subcellular location">
    <subcellularLocation>
        <location evidence="1">Mitochondrion matrix</location>
        <location evidence="1">Mitochondrion nucleoid</location>
    </subcellularLocation>
</comment>
<evidence type="ECO:0000256" key="1">
    <source>
        <dbReference type="ARBA" id="ARBA00004436"/>
    </source>
</evidence>
<reference evidence="7 8" key="1">
    <citation type="journal article" date="2023" name="Sci. Data">
        <title>Genome assembly of the Korean intertidal mud-creeper Batillaria attramentaria.</title>
        <authorList>
            <person name="Patra A.K."/>
            <person name="Ho P.T."/>
            <person name="Jun S."/>
            <person name="Lee S.J."/>
            <person name="Kim Y."/>
            <person name="Won Y.J."/>
        </authorList>
    </citation>
    <scope>NUCLEOTIDE SEQUENCE [LARGE SCALE GENOMIC DNA]</scope>
    <source>
        <strain evidence="7">Wonlab-2016</strain>
    </source>
</reference>
<evidence type="ECO:0000313" key="8">
    <source>
        <dbReference type="Proteomes" id="UP001519460"/>
    </source>
</evidence>
<dbReference type="PANTHER" id="PTHR34260:SF1">
    <property type="entry name" value="UBIQUINOL-CYTOCHROME-C REDUCTASE COMPLEX ASSEMBLY FACTOR 2"/>
    <property type="match status" value="1"/>
</dbReference>
<sequence length="126" mass="14339">MSAARYRKFFRLCEEWPVDSSKQGRDLAVIIRRKVAEAFKMGENTQIADPAKCDSSYESLQKLNTDFYRNKYSSMSAERSVGASGLTYEQCRAVMASESLEELKNEELGFLAKLKRTFTADRGEAK</sequence>
<evidence type="ECO:0000256" key="2">
    <source>
        <dbReference type="ARBA" id="ARBA00022946"/>
    </source>
</evidence>
<comment type="caution">
    <text evidence="7">The sequence shown here is derived from an EMBL/GenBank/DDBJ whole genome shotgun (WGS) entry which is preliminary data.</text>
</comment>
<evidence type="ECO:0000256" key="5">
    <source>
        <dbReference type="ARBA" id="ARBA00031206"/>
    </source>
</evidence>
<name>A0ABD0LPF7_9CAEN</name>
<evidence type="ECO:0000256" key="3">
    <source>
        <dbReference type="ARBA" id="ARBA00023128"/>
    </source>
</evidence>
<dbReference type="InterPro" id="IPR037698">
    <property type="entry name" value="UQCC2"/>
</dbReference>
<organism evidence="7 8">
    <name type="scientific">Batillaria attramentaria</name>
    <dbReference type="NCBI Taxonomy" id="370345"/>
    <lineage>
        <taxon>Eukaryota</taxon>
        <taxon>Metazoa</taxon>
        <taxon>Spiralia</taxon>
        <taxon>Lophotrochozoa</taxon>
        <taxon>Mollusca</taxon>
        <taxon>Gastropoda</taxon>
        <taxon>Caenogastropoda</taxon>
        <taxon>Sorbeoconcha</taxon>
        <taxon>Cerithioidea</taxon>
        <taxon>Batillariidae</taxon>
        <taxon>Batillaria</taxon>
    </lineage>
</organism>
<protein>
    <recommendedName>
        <fullName evidence="6">Mitochondrial nucleoid factor 1</fullName>
    </recommendedName>
    <alternativeName>
        <fullName evidence="5">Mitochondrial protein M19</fullName>
    </alternativeName>
</protein>
<dbReference type="Proteomes" id="UP001519460">
    <property type="component" value="Unassembled WGS sequence"/>
</dbReference>
<dbReference type="GO" id="GO:0042645">
    <property type="term" value="C:mitochondrial nucleoid"/>
    <property type="evidence" value="ECO:0007669"/>
    <property type="project" value="UniProtKB-SubCell"/>
</dbReference>
<accession>A0ABD0LPF7</accession>
<keyword evidence="4" id="KW-1135">Mitochondrion nucleoid</keyword>
<evidence type="ECO:0000256" key="6">
    <source>
        <dbReference type="ARBA" id="ARBA00032983"/>
    </source>
</evidence>
<dbReference type="PANTHER" id="PTHR34260">
    <property type="entry name" value="UBIQUINOL-CYTOCHROME-C REDUCTASE COMPLEX ASSEMBLY FACTOR 2"/>
    <property type="match status" value="1"/>
</dbReference>